<dbReference type="OrthoDB" id="9808602at2"/>
<reference evidence="5" key="1">
    <citation type="journal article" date="2016" name="Front. Microbiol.">
        <title>Complete Genome Sequence of Clostridium estertheticum DSM 8809, a Microbe Identified in Spoiled Vacuum Packed Beef.</title>
        <authorList>
            <person name="Yu Z."/>
            <person name="Gunn L."/>
            <person name="Brennan E."/>
            <person name="Reid R."/>
            <person name="Wall P.G."/>
            <person name="Gaora O.P."/>
            <person name="Hurley D."/>
            <person name="Bolton D."/>
            <person name="Fanning S."/>
        </authorList>
    </citation>
    <scope>NUCLEOTIDE SEQUENCE [LARGE SCALE GENOMIC DNA]</scope>
    <source>
        <strain evidence="5">DSM 8809</strain>
    </source>
</reference>
<gene>
    <name evidence="4" type="ORF">A7L45_18720</name>
</gene>
<comment type="similarity">
    <text evidence="1">Belongs to the bacterial sugar transferase family.</text>
</comment>
<dbReference type="InterPro" id="IPR003362">
    <property type="entry name" value="Bact_transf"/>
</dbReference>
<evidence type="ECO:0000256" key="2">
    <source>
        <dbReference type="SAM" id="Phobius"/>
    </source>
</evidence>
<accession>A0A1J0GL00</accession>
<keyword evidence="2" id="KW-0472">Membrane</keyword>
<feature type="domain" description="Bacterial sugar transferase" evidence="3">
    <location>
        <begin position="3"/>
        <end position="179"/>
    </location>
</feature>
<feature type="transmembrane region" description="Helical" evidence="2">
    <location>
        <begin position="6"/>
        <end position="28"/>
    </location>
</feature>
<evidence type="ECO:0000313" key="4">
    <source>
        <dbReference type="EMBL" id="APC41951.1"/>
    </source>
</evidence>
<dbReference type="PANTHER" id="PTHR30576">
    <property type="entry name" value="COLANIC BIOSYNTHESIS UDP-GLUCOSE LIPID CARRIER TRANSFERASE"/>
    <property type="match status" value="1"/>
</dbReference>
<proteinExistence type="inferred from homology"/>
<dbReference type="GO" id="GO:0016780">
    <property type="term" value="F:phosphotransferase activity, for other substituted phosphate groups"/>
    <property type="evidence" value="ECO:0007669"/>
    <property type="project" value="TreeGrafter"/>
</dbReference>
<keyword evidence="2" id="KW-1133">Transmembrane helix</keyword>
<evidence type="ECO:0000259" key="3">
    <source>
        <dbReference type="Pfam" id="PF02397"/>
    </source>
</evidence>
<dbReference type="RefSeq" id="WP_071614244.1">
    <property type="nucleotide sequence ID" value="NZ_CP015756.1"/>
</dbReference>
<dbReference type="KEGG" id="ceu:A7L45_18720"/>
<dbReference type="PANTHER" id="PTHR30576:SF10">
    <property type="entry name" value="SLL5057 PROTEIN"/>
    <property type="match status" value="1"/>
</dbReference>
<dbReference type="STRING" id="1552.A7L45_18720"/>
<dbReference type="Proteomes" id="UP000182569">
    <property type="component" value="Chromosome"/>
</dbReference>
<protein>
    <submittedName>
        <fullName evidence="4">Capsular biosynthesis protein</fullName>
    </submittedName>
</protein>
<sequence length="212" mass="24096">MERFLNAVVSLILLVLLSPLFIIVGVIIKLNSKGPVFFTQMRIGKNNELFKFYKFRTMKVGTPNVATDKLDSSKSYVTTSGKILRKTSMDELPQIINIIKGDMVLVGPRPALYNQYELKELRTKVGVHTLLPGITGWAQINGRDNNDDHEKTRHDKYYLNNKSLKLDAMIIFRTVFKVLRAEGILEGSIIKARDEEISQERSKVSSHEDLSV</sequence>
<dbReference type="Pfam" id="PF02397">
    <property type="entry name" value="Bac_transf"/>
    <property type="match status" value="1"/>
</dbReference>
<keyword evidence="5" id="KW-1185">Reference proteome</keyword>
<dbReference type="AlphaFoldDB" id="A0A1J0GL00"/>
<evidence type="ECO:0000256" key="1">
    <source>
        <dbReference type="ARBA" id="ARBA00006464"/>
    </source>
</evidence>
<evidence type="ECO:0000313" key="5">
    <source>
        <dbReference type="Proteomes" id="UP000182569"/>
    </source>
</evidence>
<dbReference type="EMBL" id="CP015756">
    <property type="protein sequence ID" value="APC41951.1"/>
    <property type="molecule type" value="Genomic_DNA"/>
</dbReference>
<keyword evidence="2" id="KW-0812">Transmembrane</keyword>
<organism evidence="4 5">
    <name type="scientific">Clostridium estertheticum subsp. estertheticum</name>
    <dbReference type="NCBI Taxonomy" id="1552"/>
    <lineage>
        <taxon>Bacteria</taxon>
        <taxon>Bacillati</taxon>
        <taxon>Bacillota</taxon>
        <taxon>Clostridia</taxon>
        <taxon>Eubacteriales</taxon>
        <taxon>Clostridiaceae</taxon>
        <taxon>Clostridium</taxon>
    </lineage>
</organism>
<name>A0A1J0GL00_9CLOT</name>